<dbReference type="UniPathway" id="UPA00074">
    <property type="reaction ID" value="UER00131"/>
</dbReference>
<evidence type="ECO:0000313" key="10">
    <source>
        <dbReference type="EMBL" id="SBW03407.1"/>
    </source>
</evidence>
<dbReference type="NCBIfam" id="TIGR00081">
    <property type="entry name" value="purC"/>
    <property type="match status" value="1"/>
</dbReference>
<sequence>MHELANRQDGNASLMVQDIIPCLKVLEKKVKVVNATQIKEYPLLARGKVRDIYEIDADTLLLVTTDRMSAFDVIMSSPIPYKGVVLNQITLFWMDRFKDIIPNHIISADAKDLPATLAPYAEELEGRFVLAKKATPLLLECIVRGHITGSGWKDYLATGSLCGHVLPKNLQESAKLDQVLFTPSTKAELGEHDENITEAAGAKLIGEALYAKVKDVTIKIFTEARAYAETRGIIIADTKFEFGLRNGELIWIDEALTPDSSRFWPLEGYEPGRTQPSFDKQFLRNWLLKQPWNMAPPPPPLPAAIVRETAERYIEAYRLLTGKDLGVTV</sequence>
<dbReference type="CDD" id="cd01414">
    <property type="entry name" value="SAICAR_synt_Sc"/>
    <property type="match status" value="1"/>
</dbReference>
<dbReference type="NCBIfam" id="NF010568">
    <property type="entry name" value="PRK13961.1"/>
    <property type="match status" value="1"/>
</dbReference>
<dbReference type="EC" id="6.3.2.6" evidence="8"/>
<dbReference type="InterPro" id="IPR018236">
    <property type="entry name" value="SAICAR_synthetase_CS"/>
</dbReference>
<accession>A0A212JVJ6</accession>
<evidence type="ECO:0000256" key="7">
    <source>
        <dbReference type="ARBA" id="ARBA00048475"/>
    </source>
</evidence>
<dbReference type="PANTHER" id="PTHR43700:SF1">
    <property type="entry name" value="PHOSPHORIBOSYLAMINOIMIDAZOLE-SUCCINOCARBOXAMIDE SYNTHASE"/>
    <property type="match status" value="1"/>
</dbReference>
<feature type="domain" description="SAICAR synthetase/ADE2 N-terminal" evidence="9">
    <location>
        <begin position="44"/>
        <end position="293"/>
    </location>
</feature>
<dbReference type="PANTHER" id="PTHR43700">
    <property type="entry name" value="PHOSPHORIBOSYLAMINOIMIDAZOLE-SUCCINOCARBOXAMIDE SYNTHASE"/>
    <property type="match status" value="1"/>
</dbReference>
<dbReference type="FunFam" id="3.30.470.20:FF:000015">
    <property type="entry name" value="Phosphoribosylaminoimidazole-succinocarboxamide synthase"/>
    <property type="match status" value="1"/>
</dbReference>
<dbReference type="PROSITE" id="PS01058">
    <property type="entry name" value="SAICAR_SYNTHETASE_2"/>
    <property type="match status" value="1"/>
</dbReference>
<dbReference type="Pfam" id="PF01259">
    <property type="entry name" value="SAICAR_synt"/>
    <property type="match status" value="1"/>
</dbReference>
<evidence type="ECO:0000256" key="2">
    <source>
        <dbReference type="ARBA" id="ARBA00010190"/>
    </source>
</evidence>
<evidence type="ECO:0000256" key="1">
    <source>
        <dbReference type="ARBA" id="ARBA00004672"/>
    </source>
</evidence>
<evidence type="ECO:0000256" key="4">
    <source>
        <dbReference type="ARBA" id="ARBA00022741"/>
    </source>
</evidence>
<dbReference type="PROSITE" id="PS01057">
    <property type="entry name" value="SAICAR_SYNTHETASE_1"/>
    <property type="match status" value="1"/>
</dbReference>
<protein>
    <recommendedName>
        <fullName evidence="8">Phosphoribosylaminoimidazole-succinocarboxamide synthase</fullName>
        <ecNumber evidence="8">6.3.2.6</ecNumber>
    </recommendedName>
    <alternativeName>
        <fullName evidence="8">SAICAR synthetase</fullName>
    </alternativeName>
</protein>
<dbReference type="SUPFAM" id="SSF56104">
    <property type="entry name" value="SAICAR synthase-like"/>
    <property type="match status" value="1"/>
</dbReference>
<comment type="catalytic activity">
    <reaction evidence="7 8">
        <text>5-amino-1-(5-phospho-D-ribosyl)imidazole-4-carboxylate + L-aspartate + ATP = (2S)-2-[5-amino-1-(5-phospho-beta-D-ribosyl)imidazole-4-carboxamido]succinate + ADP + phosphate + 2 H(+)</text>
        <dbReference type="Rhea" id="RHEA:22628"/>
        <dbReference type="ChEBI" id="CHEBI:15378"/>
        <dbReference type="ChEBI" id="CHEBI:29991"/>
        <dbReference type="ChEBI" id="CHEBI:30616"/>
        <dbReference type="ChEBI" id="CHEBI:43474"/>
        <dbReference type="ChEBI" id="CHEBI:58443"/>
        <dbReference type="ChEBI" id="CHEBI:77657"/>
        <dbReference type="ChEBI" id="CHEBI:456216"/>
        <dbReference type="EC" id="6.3.2.6"/>
    </reaction>
</comment>
<evidence type="ECO:0000256" key="5">
    <source>
        <dbReference type="ARBA" id="ARBA00022755"/>
    </source>
</evidence>
<proteinExistence type="inferred from homology"/>
<dbReference type="GO" id="GO:0004639">
    <property type="term" value="F:phosphoribosylaminoimidazolesuccinocarboxamide synthase activity"/>
    <property type="evidence" value="ECO:0007669"/>
    <property type="project" value="UniProtKB-UniRule"/>
</dbReference>
<keyword evidence="6 8" id="KW-0067">ATP-binding</keyword>
<organism evidence="10">
    <name type="scientific">uncultured delta proteobacterium</name>
    <dbReference type="NCBI Taxonomy" id="34034"/>
    <lineage>
        <taxon>Bacteria</taxon>
        <taxon>Deltaproteobacteria</taxon>
        <taxon>environmental samples</taxon>
    </lineage>
</organism>
<evidence type="ECO:0000259" key="9">
    <source>
        <dbReference type="Pfam" id="PF01259"/>
    </source>
</evidence>
<name>A0A212JVJ6_9DELT</name>
<dbReference type="GO" id="GO:0005737">
    <property type="term" value="C:cytoplasm"/>
    <property type="evidence" value="ECO:0007669"/>
    <property type="project" value="TreeGrafter"/>
</dbReference>
<dbReference type="InterPro" id="IPR001636">
    <property type="entry name" value="SAICAR_synth"/>
</dbReference>
<dbReference type="EMBL" id="FLUQ01000002">
    <property type="protein sequence ID" value="SBW03407.1"/>
    <property type="molecule type" value="Genomic_DNA"/>
</dbReference>
<keyword evidence="3 8" id="KW-0436">Ligase</keyword>
<dbReference type="InterPro" id="IPR028923">
    <property type="entry name" value="SAICAR_synt/ADE2_N"/>
</dbReference>
<dbReference type="GO" id="GO:0005524">
    <property type="term" value="F:ATP binding"/>
    <property type="evidence" value="ECO:0007669"/>
    <property type="project" value="UniProtKB-KW"/>
</dbReference>
<keyword evidence="4 8" id="KW-0547">Nucleotide-binding</keyword>
<comment type="similarity">
    <text evidence="2 8">Belongs to the SAICAR synthetase family.</text>
</comment>
<evidence type="ECO:0000256" key="8">
    <source>
        <dbReference type="HAMAP-Rule" id="MF_00137"/>
    </source>
</evidence>
<reference evidence="10" key="1">
    <citation type="submission" date="2016-04" db="EMBL/GenBank/DDBJ databases">
        <authorList>
            <person name="Evans L.H."/>
            <person name="Alamgir A."/>
            <person name="Owens N."/>
            <person name="Weber N.D."/>
            <person name="Virtaneva K."/>
            <person name="Barbian K."/>
            <person name="Babar A."/>
            <person name="Rosenke K."/>
        </authorList>
    </citation>
    <scope>NUCLEOTIDE SEQUENCE</scope>
    <source>
        <strain evidence="10">86</strain>
    </source>
</reference>
<gene>
    <name evidence="8 10" type="primary">purC</name>
    <name evidence="10" type="ORF">KL86DPRO_20138</name>
</gene>
<evidence type="ECO:0000256" key="3">
    <source>
        <dbReference type="ARBA" id="ARBA00022598"/>
    </source>
</evidence>
<evidence type="ECO:0000256" key="6">
    <source>
        <dbReference type="ARBA" id="ARBA00022840"/>
    </source>
</evidence>
<dbReference type="AlphaFoldDB" id="A0A212JVJ6"/>
<comment type="pathway">
    <text evidence="1 8">Purine metabolism; IMP biosynthesis via de novo pathway; 5-amino-1-(5-phospho-D-ribosyl)imidazole-4-carboxamide from 5-amino-1-(5-phospho-D-ribosyl)imidazole-4-carboxylate: step 1/2.</text>
</comment>
<dbReference type="Gene3D" id="3.30.200.20">
    <property type="entry name" value="Phosphorylase Kinase, domain 1"/>
    <property type="match status" value="1"/>
</dbReference>
<dbReference type="HAMAP" id="MF_00137">
    <property type="entry name" value="SAICAR_synth"/>
    <property type="match status" value="1"/>
</dbReference>
<dbReference type="GO" id="GO:0006189">
    <property type="term" value="P:'de novo' IMP biosynthetic process"/>
    <property type="evidence" value="ECO:0007669"/>
    <property type="project" value="UniProtKB-UniRule"/>
</dbReference>
<dbReference type="Gene3D" id="3.30.470.20">
    <property type="entry name" value="ATP-grasp fold, B domain"/>
    <property type="match status" value="1"/>
</dbReference>
<keyword evidence="5 8" id="KW-0658">Purine biosynthesis</keyword>